<sequence length="93" mass="9752">MTGDQRDQPMSVRATAARWTLGAVLAVGALVLLLKPGGVSKLLALVLAAAAVTTFARRSRSDATIVTVVLLVVAAVYLGAFLSGNSHWITDRY</sequence>
<gene>
    <name evidence="2" type="ORF">EXU32_12150</name>
</gene>
<keyword evidence="3" id="KW-1185">Reference proteome</keyword>
<evidence type="ECO:0000313" key="2">
    <source>
        <dbReference type="EMBL" id="QBF46937.1"/>
    </source>
</evidence>
<protein>
    <submittedName>
        <fullName evidence="2">Uncharacterized protein</fullName>
    </submittedName>
</protein>
<feature type="transmembrane region" description="Helical" evidence="1">
    <location>
        <begin position="12"/>
        <end position="33"/>
    </location>
</feature>
<dbReference type="KEGG" id="jli:EXU32_12150"/>
<accession>A0A4P6MXZ9</accession>
<keyword evidence="1" id="KW-1133">Transmembrane helix</keyword>
<dbReference type="RefSeq" id="WP_130630140.1">
    <property type="nucleotide sequence ID" value="NZ_CP036164.1"/>
</dbReference>
<evidence type="ECO:0000313" key="3">
    <source>
        <dbReference type="Proteomes" id="UP000290408"/>
    </source>
</evidence>
<organism evidence="2 3">
    <name type="scientific">Janibacter limosus</name>
    <dbReference type="NCBI Taxonomy" id="53458"/>
    <lineage>
        <taxon>Bacteria</taxon>
        <taxon>Bacillati</taxon>
        <taxon>Actinomycetota</taxon>
        <taxon>Actinomycetes</taxon>
        <taxon>Micrococcales</taxon>
        <taxon>Intrasporangiaceae</taxon>
        <taxon>Janibacter</taxon>
    </lineage>
</organism>
<keyword evidence="1" id="KW-0812">Transmembrane</keyword>
<dbReference type="AlphaFoldDB" id="A0A4P6MXZ9"/>
<name>A0A4P6MXZ9_9MICO</name>
<evidence type="ECO:0000256" key="1">
    <source>
        <dbReference type="SAM" id="Phobius"/>
    </source>
</evidence>
<proteinExistence type="predicted"/>
<keyword evidence="1" id="KW-0472">Membrane</keyword>
<dbReference type="Proteomes" id="UP000290408">
    <property type="component" value="Chromosome"/>
</dbReference>
<dbReference type="EMBL" id="CP036164">
    <property type="protein sequence ID" value="QBF46937.1"/>
    <property type="molecule type" value="Genomic_DNA"/>
</dbReference>
<feature type="transmembrane region" description="Helical" evidence="1">
    <location>
        <begin position="63"/>
        <end position="83"/>
    </location>
</feature>
<reference evidence="2 3" key="1">
    <citation type="submission" date="2019-02" db="EMBL/GenBank/DDBJ databases">
        <title>Genomic data mining of an Antarctic deep-sea actinobacterium, Janibacterlimosus P3-3-X1.</title>
        <authorList>
            <person name="Liao L."/>
            <person name="Chen B."/>
        </authorList>
    </citation>
    <scope>NUCLEOTIDE SEQUENCE [LARGE SCALE GENOMIC DNA]</scope>
    <source>
        <strain evidence="2 3">P3-3-X1</strain>
    </source>
</reference>